<dbReference type="PANTHER" id="PTHR43820">
    <property type="entry name" value="HIGH-AFFINITY BRANCHED-CHAIN AMINO ACID TRANSPORT ATP-BINDING PROTEIN LIVF"/>
    <property type="match status" value="1"/>
</dbReference>
<evidence type="ECO:0000259" key="6">
    <source>
        <dbReference type="PROSITE" id="PS50893"/>
    </source>
</evidence>
<accession>A0A1Z4KGS4</accession>
<gene>
    <name evidence="7" type="ORF">NIES23_09490</name>
</gene>
<evidence type="ECO:0000256" key="4">
    <source>
        <dbReference type="ARBA" id="ARBA00022840"/>
    </source>
</evidence>
<dbReference type="Gene3D" id="3.40.50.300">
    <property type="entry name" value="P-loop containing nucleotide triphosphate hydrolases"/>
    <property type="match status" value="1"/>
</dbReference>
<dbReference type="CDD" id="cd03224">
    <property type="entry name" value="ABC_TM1139_LivF_branched"/>
    <property type="match status" value="1"/>
</dbReference>
<comment type="similarity">
    <text evidence="1">Belongs to the ABC transporter superfamily.</text>
</comment>
<dbReference type="InterPro" id="IPR003593">
    <property type="entry name" value="AAA+_ATPase"/>
</dbReference>
<sequence length="260" mass="28626">MSELNISRFKPPMNADESRYENRQDFKILEIQELDVNYGGIQALKKINLTIQKGEVVTLIGANGAGKSTTLRAISKIVTPKNGQIIYSGRNITRRLPHEVVKFGIAHCPEGRRVLAKQTVLDNLLLGAYIRSNQTEIKADIKQQFELFPRLAQRQNQLAGTLSGGEQQMLAIARALMSRPQLLLLDEPSLGLAPAIVREIFSIIENLRATGVTILLVEQNANLALQIADRGYVLEAGSITLSGAASNLINDERVKKAYLG</sequence>
<dbReference type="PROSITE" id="PS00211">
    <property type="entry name" value="ABC_TRANSPORTER_1"/>
    <property type="match status" value="1"/>
</dbReference>
<evidence type="ECO:0000313" key="7">
    <source>
        <dbReference type="EMBL" id="BAY68165.1"/>
    </source>
</evidence>
<proteinExistence type="inferred from homology"/>
<dbReference type="PANTHER" id="PTHR43820:SF3">
    <property type="entry name" value="BRANCHED-CHAIN AMINO ACID TRANSPORT SYSTEM,ATP-BINDING PROTEIN"/>
    <property type="match status" value="1"/>
</dbReference>
<dbReference type="InterPro" id="IPR030660">
    <property type="entry name" value="ABC_branched_ATPase_LivF/BraG"/>
</dbReference>
<dbReference type="GO" id="GO:0015807">
    <property type="term" value="P:L-amino acid transport"/>
    <property type="evidence" value="ECO:0007669"/>
    <property type="project" value="TreeGrafter"/>
</dbReference>
<dbReference type="SMART" id="SM00382">
    <property type="entry name" value="AAA"/>
    <property type="match status" value="1"/>
</dbReference>
<dbReference type="GO" id="GO:0015658">
    <property type="term" value="F:branched-chain amino acid transmembrane transporter activity"/>
    <property type="evidence" value="ECO:0007669"/>
    <property type="project" value="InterPro"/>
</dbReference>
<evidence type="ECO:0000256" key="3">
    <source>
        <dbReference type="ARBA" id="ARBA00022741"/>
    </source>
</evidence>
<dbReference type="EMBL" id="AP018216">
    <property type="protein sequence ID" value="BAY68165.1"/>
    <property type="molecule type" value="Genomic_DNA"/>
</dbReference>
<dbReference type="InterPro" id="IPR017871">
    <property type="entry name" value="ABC_transporter-like_CS"/>
</dbReference>
<reference evidence="7 8" key="1">
    <citation type="submission" date="2017-06" db="EMBL/GenBank/DDBJ databases">
        <title>Genome sequencing of cyanobaciteial culture collection at National Institute for Environmental Studies (NIES).</title>
        <authorList>
            <person name="Hirose Y."/>
            <person name="Shimura Y."/>
            <person name="Fujisawa T."/>
            <person name="Nakamura Y."/>
            <person name="Kawachi M."/>
        </authorList>
    </citation>
    <scope>NUCLEOTIDE SEQUENCE [LARGE SCALE GENOMIC DNA]</scope>
    <source>
        <strain evidence="7 8">NIES-23</strain>
    </source>
</reference>
<dbReference type="PIRSF" id="PIRSF039137">
    <property type="entry name" value="ABC_branched_ATPase"/>
    <property type="match status" value="1"/>
</dbReference>
<dbReference type="Proteomes" id="UP000217507">
    <property type="component" value="Chromosome"/>
</dbReference>
<dbReference type="PROSITE" id="PS50893">
    <property type="entry name" value="ABC_TRANSPORTER_2"/>
    <property type="match status" value="1"/>
</dbReference>
<keyword evidence="3" id="KW-0547">Nucleotide-binding</keyword>
<evidence type="ECO:0000256" key="2">
    <source>
        <dbReference type="ARBA" id="ARBA00022448"/>
    </source>
</evidence>
<evidence type="ECO:0000256" key="5">
    <source>
        <dbReference type="ARBA" id="ARBA00022970"/>
    </source>
</evidence>
<keyword evidence="5" id="KW-0029">Amino-acid transport</keyword>
<name>A0A1Z4KGS4_ANAVA</name>
<dbReference type="Pfam" id="PF00005">
    <property type="entry name" value="ABC_tran"/>
    <property type="match status" value="1"/>
</dbReference>
<feature type="domain" description="ABC transporter" evidence="6">
    <location>
        <begin position="29"/>
        <end position="259"/>
    </location>
</feature>
<dbReference type="GO" id="GO:0016887">
    <property type="term" value="F:ATP hydrolysis activity"/>
    <property type="evidence" value="ECO:0007669"/>
    <property type="project" value="InterPro"/>
</dbReference>
<dbReference type="InterPro" id="IPR027417">
    <property type="entry name" value="P-loop_NTPase"/>
</dbReference>
<keyword evidence="4 7" id="KW-0067">ATP-binding</keyword>
<evidence type="ECO:0000313" key="8">
    <source>
        <dbReference type="Proteomes" id="UP000217507"/>
    </source>
</evidence>
<dbReference type="InterPro" id="IPR052156">
    <property type="entry name" value="BCAA_Transport_ATP-bd_LivF"/>
</dbReference>
<dbReference type="AlphaFoldDB" id="A0A1Z4KGS4"/>
<dbReference type="GO" id="GO:0005524">
    <property type="term" value="F:ATP binding"/>
    <property type="evidence" value="ECO:0007669"/>
    <property type="project" value="UniProtKB-KW"/>
</dbReference>
<keyword evidence="2" id="KW-0813">Transport</keyword>
<evidence type="ECO:0000256" key="1">
    <source>
        <dbReference type="ARBA" id="ARBA00005417"/>
    </source>
</evidence>
<dbReference type="InterPro" id="IPR003439">
    <property type="entry name" value="ABC_transporter-like_ATP-bd"/>
</dbReference>
<protein>
    <submittedName>
        <fullName evidence="7">Branched-chain amino acid ABC transporter ATP-binding protein</fullName>
    </submittedName>
</protein>
<organism evidence="7 8">
    <name type="scientific">Trichormus variabilis NIES-23</name>
    <dbReference type="NCBI Taxonomy" id="1973479"/>
    <lineage>
        <taxon>Bacteria</taxon>
        <taxon>Bacillati</taxon>
        <taxon>Cyanobacteriota</taxon>
        <taxon>Cyanophyceae</taxon>
        <taxon>Nostocales</taxon>
        <taxon>Nostocaceae</taxon>
        <taxon>Trichormus</taxon>
    </lineage>
</organism>
<dbReference type="SUPFAM" id="SSF52540">
    <property type="entry name" value="P-loop containing nucleoside triphosphate hydrolases"/>
    <property type="match status" value="1"/>
</dbReference>